<dbReference type="OrthoDB" id="199095at2"/>
<dbReference type="InterPro" id="IPR001173">
    <property type="entry name" value="Glyco_trans_2-like"/>
</dbReference>
<dbReference type="STRING" id="935223.SAMN04488131_11026"/>
<evidence type="ECO:0000313" key="2">
    <source>
        <dbReference type="EMBL" id="SFF15745.1"/>
    </source>
</evidence>
<dbReference type="Proteomes" id="UP000198596">
    <property type="component" value="Unassembled WGS sequence"/>
</dbReference>
<reference evidence="3" key="1">
    <citation type="submission" date="2016-10" db="EMBL/GenBank/DDBJ databases">
        <authorList>
            <person name="Varghese N."/>
            <person name="Submissions S."/>
        </authorList>
    </citation>
    <scope>NUCLEOTIDE SEQUENCE [LARGE SCALE GENOMIC DNA]</scope>
    <source>
        <strain evidence="3">CGMCC 1.9227</strain>
    </source>
</reference>
<dbReference type="GO" id="GO:0016758">
    <property type="term" value="F:hexosyltransferase activity"/>
    <property type="evidence" value="ECO:0007669"/>
    <property type="project" value="UniProtKB-ARBA"/>
</dbReference>
<keyword evidence="3" id="KW-1185">Reference proteome</keyword>
<dbReference type="AlphaFoldDB" id="A0A1I2GDR9"/>
<proteinExistence type="predicted"/>
<protein>
    <submittedName>
        <fullName evidence="2">Glycosyltransferase involved in cell wall bisynthesis</fullName>
    </submittedName>
</protein>
<dbReference type="SUPFAM" id="SSF53448">
    <property type="entry name" value="Nucleotide-diphospho-sugar transferases"/>
    <property type="match status" value="1"/>
</dbReference>
<dbReference type="InterPro" id="IPR029044">
    <property type="entry name" value="Nucleotide-diphossugar_trans"/>
</dbReference>
<gene>
    <name evidence="2" type="ORF">SAMN04488131_11026</name>
</gene>
<dbReference type="EMBL" id="FONQ01000010">
    <property type="protein sequence ID" value="SFF15745.1"/>
    <property type="molecule type" value="Genomic_DNA"/>
</dbReference>
<keyword evidence="2" id="KW-0808">Transferase</keyword>
<evidence type="ECO:0000259" key="1">
    <source>
        <dbReference type="Pfam" id="PF00535"/>
    </source>
</evidence>
<organism evidence="2 3">
    <name type="scientific">Flavobacterium xueshanense</name>
    <dbReference type="NCBI Taxonomy" id="935223"/>
    <lineage>
        <taxon>Bacteria</taxon>
        <taxon>Pseudomonadati</taxon>
        <taxon>Bacteroidota</taxon>
        <taxon>Flavobacteriia</taxon>
        <taxon>Flavobacteriales</taxon>
        <taxon>Flavobacteriaceae</taxon>
        <taxon>Flavobacterium</taxon>
    </lineage>
</organism>
<sequence>MNNITVSIFMLTYNQEQFIAQTIESILMQKTNFTYQLVIGEDCSTDTTRIICEKYVTHYPQKIKLLPSLEKNIGLIANYMRTIAACDGKYIAICDGDDYWIDELKLQKQVDYLEAHPDFSIVFTKIKRLFSNGEFKEMIMENQKSCTTFEDLIFNNFIPSVTVLFKNNQKNEKIPSWLIHFPYGDWPTYLWTIKDEGKIYFLDEVTAIYRIDTGVSSRIRKVNSDVVKVNLNILKCIANDNGFEHKRAAINESIFRAKKNVMASLNREKKYLASLKMLFHIMLNYKQKNQVAKLYLYSIYRTFEKRN</sequence>
<dbReference type="PANTHER" id="PTHR22916:SF3">
    <property type="entry name" value="UDP-GLCNAC:BETAGAL BETA-1,3-N-ACETYLGLUCOSAMINYLTRANSFERASE-LIKE PROTEIN 1"/>
    <property type="match status" value="1"/>
</dbReference>
<dbReference type="Gene3D" id="3.90.550.10">
    <property type="entry name" value="Spore Coat Polysaccharide Biosynthesis Protein SpsA, Chain A"/>
    <property type="match status" value="1"/>
</dbReference>
<feature type="domain" description="Glycosyltransferase 2-like" evidence="1">
    <location>
        <begin position="7"/>
        <end position="135"/>
    </location>
</feature>
<name>A0A1I2GDR9_9FLAO</name>
<dbReference type="PANTHER" id="PTHR22916">
    <property type="entry name" value="GLYCOSYLTRANSFERASE"/>
    <property type="match status" value="1"/>
</dbReference>
<evidence type="ECO:0000313" key="3">
    <source>
        <dbReference type="Proteomes" id="UP000198596"/>
    </source>
</evidence>
<dbReference type="RefSeq" id="WP_091205759.1">
    <property type="nucleotide sequence ID" value="NZ_FONQ01000010.1"/>
</dbReference>
<dbReference type="Pfam" id="PF00535">
    <property type="entry name" value="Glycos_transf_2"/>
    <property type="match status" value="1"/>
</dbReference>
<accession>A0A1I2GDR9</accession>